<keyword evidence="12" id="KW-0812">Transmembrane</keyword>
<comment type="catalytic activity">
    <reaction evidence="1">
        <text>ATP + protein L-histidine = ADP + protein N-phospho-L-histidine.</text>
        <dbReference type="EC" id="2.7.13.3"/>
    </reaction>
</comment>
<feature type="transmembrane region" description="Helical" evidence="12">
    <location>
        <begin position="7"/>
        <end position="29"/>
    </location>
</feature>
<keyword evidence="11" id="KW-0175">Coiled coil</keyword>
<keyword evidence="6" id="KW-0547">Nucleotide-binding</keyword>
<dbReference type="Gene3D" id="3.30.565.10">
    <property type="entry name" value="Histidine kinase-like ATPase, C-terminal domain"/>
    <property type="match status" value="1"/>
</dbReference>
<dbReference type="EC" id="2.7.13.3" evidence="3"/>
<dbReference type="FunFam" id="3.30.565.10:FF:000006">
    <property type="entry name" value="Sensor histidine kinase WalK"/>
    <property type="match status" value="1"/>
</dbReference>
<dbReference type="PANTHER" id="PTHR42878:SF7">
    <property type="entry name" value="SENSOR HISTIDINE KINASE GLRK"/>
    <property type="match status" value="1"/>
</dbReference>
<dbReference type="GO" id="GO:0016020">
    <property type="term" value="C:membrane"/>
    <property type="evidence" value="ECO:0007669"/>
    <property type="project" value="UniProtKB-SubCell"/>
</dbReference>
<dbReference type="GO" id="GO:0000155">
    <property type="term" value="F:phosphorelay sensor kinase activity"/>
    <property type="evidence" value="ECO:0007669"/>
    <property type="project" value="InterPro"/>
</dbReference>
<dbReference type="InterPro" id="IPR003661">
    <property type="entry name" value="HisK_dim/P_dom"/>
</dbReference>
<gene>
    <name evidence="15" type="ORF">SAMN05428953_11277</name>
</gene>
<dbReference type="Pfam" id="PF00512">
    <property type="entry name" value="HisKA"/>
    <property type="match status" value="1"/>
</dbReference>
<dbReference type="PROSITE" id="PS50109">
    <property type="entry name" value="HIS_KIN"/>
    <property type="match status" value="1"/>
</dbReference>
<dbReference type="EMBL" id="FNEE01000012">
    <property type="protein sequence ID" value="SDK16040.1"/>
    <property type="molecule type" value="Genomic_DNA"/>
</dbReference>
<dbReference type="PRINTS" id="PR00344">
    <property type="entry name" value="BCTRLSENSOR"/>
</dbReference>
<protein>
    <recommendedName>
        <fullName evidence="3">histidine kinase</fullName>
        <ecNumber evidence="3">2.7.13.3</ecNumber>
    </recommendedName>
</protein>
<dbReference type="CDD" id="cd06225">
    <property type="entry name" value="HAMP"/>
    <property type="match status" value="1"/>
</dbReference>
<dbReference type="SMART" id="SM00304">
    <property type="entry name" value="HAMP"/>
    <property type="match status" value="1"/>
</dbReference>
<reference evidence="16" key="1">
    <citation type="submission" date="2016-10" db="EMBL/GenBank/DDBJ databases">
        <authorList>
            <person name="Varghese N."/>
            <person name="Submissions S."/>
        </authorList>
    </citation>
    <scope>NUCLEOTIDE SEQUENCE [LARGE SCALE GENOMIC DNA]</scope>
    <source>
        <strain evidence="16">CGMCC 1.11022</strain>
    </source>
</reference>
<feature type="transmembrane region" description="Helical" evidence="12">
    <location>
        <begin position="192"/>
        <end position="215"/>
    </location>
</feature>
<comment type="subcellular location">
    <subcellularLocation>
        <location evidence="2">Membrane</location>
    </subcellularLocation>
</comment>
<dbReference type="SUPFAM" id="SSF55874">
    <property type="entry name" value="ATPase domain of HSP90 chaperone/DNA topoisomerase II/histidine kinase"/>
    <property type="match status" value="1"/>
</dbReference>
<evidence type="ECO:0000256" key="3">
    <source>
        <dbReference type="ARBA" id="ARBA00012438"/>
    </source>
</evidence>
<keyword evidence="9" id="KW-0902">Two-component regulatory system</keyword>
<dbReference type="CDD" id="cd00082">
    <property type="entry name" value="HisKA"/>
    <property type="match status" value="1"/>
</dbReference>
<proteinExistence type="predicted"/>
<dbReference type="InterPro" id="IPR003660">
    <property type="entry name" value="HAMP_dom"/>
</dbReference>
<dbReference type="Pfam" id="PF02518">
    <property type="entry name" value="HATPase_c"/>
    <property type="match status" value="1"/>
</dbReference>
<evidence type="ECO:0000313" key="15">
    <source>
        <dbReference type="EMBL" id="SDK16040.1"/>
    </source>
</evidence>
<evidence type="ECO:0000256" key="4">
    <source>
        <dbReference type="ARBA" id="ARBA00022553"/>
    </source>
</evidence>
<dbReference type="SMART" id="SM00388">
    <property type="entry name" value="HisKA"/>
    <property type="match status" value="1"/>
</dbReference>
<evidence type="ECO:0000256" key="10">
    <source>
        <dbReference type="ARBA" id="ARBA00023136"/>
    </source>
</evidence>
<organism evidence="15 16">
    <name type="scientific">Mesorhizobium muleiense</name>
    <dbReference type="NCBI Taxonomy" id="1004279"/>
    <lineage>
        <taxon>Bacteria</taxon>
        <taxon>Pseudomonadati</taxon>
        <taxon>Pseudomonadota</taxon>
        <taxon>Alphaproteobacteria</taxon>
        <taxon>Hyphomicrobiales</taxon>
        <taxon>Phyllobacteriaceae</taxon>
        <taxon>Mesorhizobium</taxon>
    </lineage>
</organism>
<keyword evidence="12" id="KW-1133">Transmembrane helix</keyword>
<dbReference type="InterPro" id="IPR050351">
    <property type="entry name" value="BphY/WalK/GraS-like"/>
</dbReference>
<evidence type="ECO:0000256" key="11">
    <source>
        <dbReference type="SAM" id="Coils"/>
    </source>
</evidence>
<dbReference type="InterPro" id="IPR003594">
    <property type="entry name" value="HATPase_dom"/>
</dbReference>
<name>A0A1G8ZPF8_9HYPH</name>
<evidence type="ECO:0000313" key="16">
    <source>
        <dbReference type="Proteomes" id="UP000198894"/>
    </source>
</evidence>
<evidence type="ECO:0000256" key="12">
    <source>
        <dbReference type="SAM" id="Phobius"/>
    </source>
</evidence>
<dbReference type="PROSITE" id="PS50885">
    <property type="entry name" value="HAMP"/>
    <property type="match status" value="1"/>
</dbReference>
<dbReference type="Gene3D" id="6.10.340.10">
    <property type="match status" value="1"/>
</dbReference>
<keyword evidence="8" id="KW-0067">ATP-binding</keyword>
<dbReference type="InterPro" id="IPR036097">
    <property type="entry name" value="HisK_dim/P_sf"/>
</dbReference>
<dbReference type="InterPro" id="IPR005467">
    <property type="entry name" value="His_kinase_dom"/>
</dbReference>
<feature type="coiled-coil region" evidence="11">
    <location>
        <begin position="260"/>
        <end position="294"/>
    </location>
</feature>
<dbReference type="AlphaFoldDB" id="A0A1G8ZPF8"/>
<feature type="domain" description="Histidine kinase" evidence="13">
    <location>
        <begin position="308"/>
        <end position="526"/>
    </location>
</feature>
<keyword evidence="7 15" id="KW-0418">Kinase</keyword>
<evidence type="ECO:0000256" key="2">
    <source>
        <dbReference type="ARBA" id="ARBA00004370"/>
    </source>
</evidence>
<evidence type="ECO:0000256" key="7">
    <source>
        <dbReference type="ARBA" id="ARBA00022777"/>
    </source>
</evidence>
<keyword evidence="5" id="KW-0808">Transferase</keyword>
<dbReference type="GO" id="GO:0005524">
    <property type="term" value="F:ATP binding"/>
    <property type="evidence" value="ECO:0007669"/>
    <property type="project" value="UniProtKB-KW"/>
</dbReference>
<dbReference type="FunFam" id="1.10.287.130:FF:000001">
    <property type="entry name" value="Two-component sensor histidine kinase"/>
    <property type="match status" value="1"/>
</dbReference>
<dbReference type="GO" id="GO:0030295">
    <property type="term" value="F:protein kinase activator activity"/>
    <property type="evidence" value="ECO:0007669"/>
    <property type="project" value="TreeGrafter"/>
</dbReference>
<dbReference type="Gene3D" id="1.10.287.130">
    <property type="match status" value="1"/>
</dbReference>
<keyword evidence="10 12" id="KW-0472">Membrane</keyword>
<evidence type="ECO:0000259" key="14">
    <source>
        <dbReference type="PROSITE" id="PS50885"/>
    </source>
</evidence>
<dbReference type="InterPro" id="IPR036890">
    <property type="entry name" value="HATPase_C_sf"/>
</dbReference>
<evidence type="ECO:0000256" key="6">
    <source>
        <dbReference type="ARBA" id="ARBA00022741"/>
    </source>
</evidence>
<dbReference type="InterPro" id="IPR004358">
    <property type="entry name" value="Sig_transdc_His_kin-like_C"/>
</dbReference>
<dbReference type="SUPFAM" id="SSF47384">
    <property type="entry name" value="Homodimeric domain of signal transducing histidine kinase"/>
    <property type="match status" value="1"/>
</dbReference>
<dbReference type="GO" id="GO:0000156">
    <property type="term" value="F:phosphorelay response regulator activity"/>
    <property type="evidence" value="ECO:0007669"/>
    <property type="project" value="TreeGrafter"/>
</dbReference>
<feature type="domain" description="HAMP" evidence="14">
    <location>
        <begin position="216"/>
        <end position="268"/>
    </location>
</feature>
<evidence type="ECO:0000256" key="8">
    <source>
        <dbReference type="ARBA" id="ARBA00022840"/>
    </source>
</evidence>
<accession>A0A1G8ZPF8</accession>
<dbReference type="Proteomes" id="UP000198894">
    <property type="component" value="Unassembled WGS sequence"/>
</dbReference>
<dbReference type="SMART" id="SM00387">
    <property type="entry name" value="HATPase_c"/>
    <property type="match status" value="1"/>
</dbReference>
<dbReference type="SUPFAM" id="SSF158472">
    <property type="entry name" value="HAMP domain-like"/>
    <property type="match status" value="1"/>
</dbReference>
<evidence type="ECO:0000256" key="1">
    <source>
        <dbReference type="ARBA" id="ARBA00000085"/>
    </source>
</evidence>
<evidence type="ECO:0000256" key="5">
    <source>
        <dbReference type="ARBA" id="ARBA00022679"/>
    </source>
</evidence>
<keyword evidence="16" id="KW-1185">Reference proteome</keyword>
<keyword evidence="4" id="KW-0597">Phosphoprotein</keyword>
<evidence type="ECO:0000259" key="13">
    <source>
        <dbReference type="PROSITE" id="PS50109"/>
    </source>
</evidence>
<sequence length="553" mass="61914">MGIRSRILVFQLIVVGAVVIMAAIVYITIRSTTYYTQRVQWANNQLEAVTALTVNANRYSEQIAEFLLIGEPERPDYESARAELEAGFEKLAQLTRGEAEFLGRSSEQEDSGDEIFRITRMRTLYGEIAKATSDAINLRNQGRQEDAVRIFRRDIENRFDAEFENILEAARRDEEEEVVRTELQAEALWRRLTWMTAALALAAVVLCFVAAFLLARSLMRPISLLTEGTEAISRGDLDHRIAFDGRDELGALARRFNEMATHQQDQRDRLLNAKAELEQQVAARTAELAAANQRLTELDRLRVQFLADISHELRTPLTALRGEAEIPLRHGSKPEAVYRDALERIVTQSLEMGRLVDDLVFLSRSETDTIRFEPRRTDLVTIVADAVHEGEILGRAKGISIKAAYSTRPVWITADAQRLKQALVIILDNAIKYSPRDRSVNLSMTVMDGHAEIAIRDKGLGIPAEEIPKVFERFYRGRSPRASRQLGSGLGLAIAKWLIEKHRGEIALTSEVGSFTEVVVRLPHADTTASADANAGAAVAVLKKRLRAKTGSE</sequence>
<dbReference type="PANTHER" id="PTHR42878">
    <property type="entry name" value="TWO-COMPONENT HISTIDINE KINASE"/>
    <property type="match status" value="1"/>
</dbReference>
<dbReference type="GO" id="GO:0007234">
    <property type="term" value="P:osmosensory signaling via phosphorelay pathway"/>
    <property type="evidence" value="ECO:0007669"/>
    <property type="project" value="TreeGrafter"/>
</dbReference>
<dbReference type="CDD" id="cd00075">
    <property type="entry name" value="HATPase"/>
    <property type="match status" value="1"/>
</dbReference>
<evidence type="ECO:0000256" key="9">
    <source>
        <dbReference type="ARBA" id="ARBA00023012"/>
    </source>
</evidence>
<dbReference type="Pfam" id="PF00672">
    <property type="entry name" value="HAMP"/>
    <property type="match status" value="1"/>
</dbReference>